<feature type="transmembrane region" description="Helical" evidence="8">
    <location>
        <begin position="285"/>
        <end position="305"/>
    </location>
</feature>
<evidence type="ECO:0000256" key="2">
    <source>
        <dbReference type="ARBA" id="ARBA00022475"/>
    </source>
</evidence>
<dbReference type="GO" id="GO:0005886">
    <property type="term" value="C:plasma membrane"/>
    <property type="evidence" value="ECO:0007669"/>
    <property type="project" value="UniProtKB-SubCell"/>
</dbReference>
<organism evidence="10 11">
    <name type="scientific">Methanobacterium subterraneum</name>
    <dbReference type="NCBI Taxonomy" id="59277"/>
    <lineage>
        <taxon>Archaea</taxon>
        <taxon>Methanobacteriati</taxon>
        <taxon>Methanobacteriota</taxon>
        <taxon>Methanomada group</taxon>
        <taxon>Methanobacteria</taxon>
        <taxon>Methanobacteriales</taxon>
        <taxon>Methanobacteriaceae</taxon>
        <taxon>Methanobacterium</taxon>
    </lineage>
</organism>
<protein>
    <recommendedName>
        <fullName evidence="9">Glycosyltransferase RgtA/B/C/D-like domain-containing protein</fullName>
    </recommendedName>
</protein>
<gene>
    <name evidence="10" type="ORF">BK009_05110</name>
</gene>
<dbReference type="AlphaFoldDB" id="A0A2H4VPT5"/>
<dbReference type="GO" id="GO:0008610">
    <property type="term" value="P:lipid biosynthetic process"/>
    <property type="evidence" value="ECO:0007669"/>
    <property type="project" value="UniProtKB-ARBA"/>
</dbReference>
<evidence type="ECO:0000256" key="4">
    <source>
        <dbReference type="ARBA" id="ARBA00022679"/>
    </source>
</evidence>
<proteinExistence type="predicted"/>
<evidence type="ECO:0000256" key="1">
    <source>
        <dbReference type="ARBA" id="ARBA00004651"/>
    </source>
</evidence>
<keyword evidence="5 8" id="KW-0812">Transmembrane</keyword>
<keyword evidence="4" id="KW-0808">Transferase</keyword>
<feature type="transmembrane region" description="Helical" evidence="8">
    <location>
        <begin position="173"/>
        <end position="205"/>
    </location>
</feature>
<dbReference type="RefSeq" id="WP_100909183.1">
    <property type="nucleotide sequence ID" value="NZ_CP017768.1"/>
</dbReference>
<evidence type="ECO:0000313" key="10">
    <source>
        <dbReference type="EMBL" id="AUB60114.1"/>
    </source>
</evidence>
<evidence type="ECO:0000259" key="9">
    <source>
        <dbReference type="Pfam" id="PF13231"/>
    </source>
</evidence>
<feature type="transmembrane region" description="Helical" evidence="8">
    <location>
        <begin position="124"/>
        <end position="143"/>
    </location>
</feature>
<feature type="transmembrane region" description="Helical" evidence="8">
    <location>
        <begin position="317"/>
        <end position="333"/>
    </location>
</feature>
<sequence length="502" mass="57772">MTILTRIKRFSFQNKEIIILLLIYAVLYSFNLGKFPVVNGDENWFINPAYDLATFGKMGTTMIYGSCNLANFTYWQPPVFILLMATSFKLLGFGVIQARLVSVSLGFLTVLFTYLLGFKLYNKKIGLLTSFALISNPLFFMVSRNARMEIAVACFMIIALYFTFLALKEFKIGYYFASAFFAMLALLSHPNGLIAILSVVIIILAEKIDFKTLKFNLNLNEIGAFISGILLPLIPYALYISLDFAAFKGQFMGNIARSPSNPLSNILVEPTRYINLFWWLNQYNGLFLAFLVLALVVILTVLGLYYLSREGRFGRKFLLIVLMVNIGVFAVLVYHKFFIYLGLTIPYLSIIMALTLKNKIKFKMNRRSIMSVIIIVLWFMLIVGNCIFIISFLEKTNDYDYMRIEYEVQKYIPHGSIVVGDHNYWIALHDNYKYYGRENVNKTNEMMVDLRAEYILYDNIWAMEDDYIEIFINQNCTLIAEIPSNDTAGFGITKVYQVKRTS</sequence>
<evidence type="ECO:0000256" key="5">
    <source>
        <dbReference type="ARBA" id="ARBA00022692"/>
    </source>
</evidence>
<dbReference type="EMBL" id="CP017768">
    <property type="protein sequence ID" value="AUB60114.1"/>
    <property type="molecule type" value="Genomic_DNA"/>
</dbReference>
<feature type="transmembrane region" description="Helical" evidence="8">
    <location>
        <begin position="368"/>
        <end position="393"/>
    </location>
</feature>
<dbReference type="PANTHER" id="PTHR33908">
    <property type="entry name" value="MANNOSYLTRANSFERASE YKCB-RELATED"/>
    <property type="match status" value="1"/>
</dbReference>
<evidence type="ECO:0000256" key="6">
    <source>
        <dbReference type="ARBA" id="ARBA00022989"/>
    </source>
</evidence>
<keyword evidence="3" id="KW-0328">Glycosyltransferase</keyword>
<dbReference type="PANTHER" id="PTHR33908:SF11">
    <property type="entry name" value="MEMBRANE PROTEIN"/>
    <property type="match status" value="1"/>
</dbReference>
<keyword evidence="11" id="KW-1185">Reference proteome</keyword>
<accession>A0A2H4VPT5</accession>
<feature type="transmembrane region" description="Helical" evidence="8">
    <location>
        <begin position="74"/>
        <end position="93"/>
    </location>
</feature>
<evidence type="ECO:0000256" key="8">
    <source>
        <dbReference type="SAM" id="Phobius"/>
    </source>
</evidence>
<reference evidence="10 11" key="1">
    <citation type="submission" date="2016-10" db="EMBL/GenBank/DDBJ databases">
        <title>Comparative genomics between deep and shallow subseafloor isolates.</title>
        <authorList>
            <person name="Ishii S."/>
            <person name="Miller J.R."/>
            <person name="Sutton G."/>
            <person name="Suzuki S."/>
            <person name="Methe B."/>
            <person name="Inagaki F."/>
            <person name="Imachi H."/>
        </authorList>
    </citation>
    <scope>NUCLEOTIDE SEQUENCE [LARGE SCALE GENOMIC DNA]</scope>
    <source>
        <strain evidence="10 11">A8p</strain>
    </source>
</reference>
<feature type="transmembrane region" description="Helical" evidence="8">
    <location>
        <begin position="217"/>
        <end position="242"/>
    </location>
</feature>
<comment type="subcellular location">
    <subcellularLocation>
        <location evidence="1">Cell membrane</location>
        <topology evidence="1">Multi-pass membrane protein</topology>
    </subcellularLocation>
</comment>
<name>A0A2H4VPT5_9EURY</name>
<evidence type="ECO:0000313" key="11">
    <source>
        <dbReference type="Proteomes" id="UP000232631"/>
    </source>
</evidence>
<feature type="transmembrane region" description="Helical" evidence="8">
    <location>
        <begin position="12"/>
        <end position="30"/>
    </location>
</feature>
<evidence type="ECO:0000256" key="3">
    <source>
        <dbReference type="ARBA" id="ARBA00022676"/>
    </source>
</evidence>
<feature type="domain" description="Glycosyltransferase RgtA/B/C/D-like" evidence="9">
    <location>
        <begin position="76"/>
        <end position="212"/>
    </location>
</feature>
<feature type="transmembrane region" description="Helical" evidence="8">
    <location>
        <begin position="339"/>
        <end position="356"/>
    </location>
</feature>
<keyword evidence="7 8" id="KW-0472">Membrane</keyword>
<keyword evidence="2" id="KW-1003">Cell membrane</keyword>
<feature type="transmembrane region" description="Helical" evidence="8">
    <location>
        <begin position="150"/>
        <end position="167"/>
    </location>
</feature>
<keyword evidence="6 8" id="KW-1133">Transmembrane helix</keyword>
<dbReference type="InterPro" id="IPR050297">
    <property type="entry name" value="LipidA_mod_glycosyltrf_83"/>
</dbReference>
<feature type="transmembrane region" description="Helical" evidence="8">
    <location>
        <begin position="100"/>
        <end position="118"/>
    </location>
</feature>
<dbReference type="Proteomes" id="UP000232631">
    <property type="component" value="Chromosome"/>
</dbReference>
<dbReference type="InterPro" id="IPR038731">
    <property type="entry name" value="RgtA/B/C-like"/>
</dbReference>
<dbReference type="GO" id="GO:0016763">
    <property type="term" value="F:pentosyltransferase activity"/>
    <property type="evidence" value="ECO:0007669"/>
    <property type="project" value="TreeGrafter"/>
</dbReference>
<dbReference type="KEGG" id="msub:BK009_05110"/>
<dbReference type="GeneID" id="35125846"/>
<evidence type="ECO:0000256" key="7">
    <source>
        <dbReference type="ARBA" id="ARBA00023136"/>
    </source>
</evidence>
<dbReference type="Pfam" id="PF13231">
    <property type="entry name" value="PMT_2"/>
    <property type="match status" value="1"/>
</dbReference>